<keyword evidence="16" id="KW-1185">Reference proteome</keyword>
<comment type="catalytic activity">
    <reaction evidence="8">
        <text>3-dehydro-D-erythronate + ATP = 3-dehydro-4-O-phospho-D-erythronate + ADP + H(+)</text>
        <dbReference type="Rhea" id="RHEA:52556"/>
        <dbReference type="ChEBI" id="CHEBI:15378"/>
        <dbReference type="ChEBI" id="CHEBI:30616"/>
        <dbReference type="ChEBI" id="CHEBI:57958"/>
        <dbReference type="ChEBI" id="CHEBI:136593"/>
        <dbReference type="ChEBI" id="CHEBI:456216"/>
        <dbReference type="EC" id="2.7.1.217"/>
    </reaction>
</comment>
<dbReference type="Pfam" id="PF17042">
    <property type="entry name" value="NBD_C"/>
    <property type="match status" value="1"/>
</dbReference>
<evidence type="ECO:0000313" key="16">
    <source>
        <dbReference type="Proteomes" id="UP001209803"/>
    </source>
</evidence>
<keyword evidence="5" id="KW-0067">ATP-binding</keyword>
<evidence type="ECO:0000256" key="7">
    <source>
        <dbReference type="ARBA" id="ARBA00035898"/>
    </source>
</evidence>
<comment type="similarity">
    <text evidence="1">Belongs to the four-carbon acid sugar kinase family.</text>
</comment>
<feature type="domain" description="Four-carbon acid sugar kinase nucleotide binding" evidence="14">
    <location>
        <begin position="246"/>
        <end position="399"/>
    </location>
</feature>
<dbReference type="InterPro" id="IPR037051">
    <property type="entry name" value="4-carb_acid_sugar_kinase_N_sf"/>
</dbReference>
<evidence type="ECO:0000313" key="15">
    <source>
        <dbReference type="EMBL" id="WFE88576.1"/>
    </source>
</evidence>
<evidence type="ECO:0000256" key="11">
    <source>
        <dbReference type="ARBA" id="ARBA00039461"/>
    </source>
</evidence>
<evidence type="ECO:0000259" key="14">
    <source>
        <dbReference type="Pfam" id="PF17042"/>
    </source>
</evidence>
<dbReference type="Gene3D" id="3.40.980.20">
    <property type="entry name" value="Four-carbon acid sugar kinase, nucleotide binding domain"/>
    <property type="match status" value="1"/>
</dbReference>
<keyword evidence="2" id="KW-0808">Transferase</keyword>
<dbReference type="SUPFAM" id="SSF142764">
    <property type="entry name" value="YgbK-like"/>
    <property type="match status" value="1"/>
</dbReference>
<sequence length="410" mass="42635">MKLGVIADDFTGASDIALMLSEGGMPTAQFVGVPEHSIDDHIEAGVVGLKSRTIAAADAVAISLEACDWLLSQGCQQIIFKVCSTFDSTDAGNIGPVTEALADRLGEETVLVCPAFPENGRSVYQGHLFVKDVLLSESGMQHHPLTPMTDPDIRRVLARQTSRSVKHISVSDVWAGPDAVIQNASKAGKAMVVVDAVRNEDLMTFGRAAASRKLLTGGSGIALGLPQNFGFQPETSSWAGVSGKAVVLSGSCSAATRGQVAAYKASAPSRELNADDIMSQRLSLQEVVEWAIRQDTAPLLYSSADPAIVAAAQDKYGRENSADAIEKVFANLAAALSHEGVKRIVVAGGETSGAVVSGLQADTLEIGPKIAAGVPALKVAGRPLALALKSGNFGGPEFFSEALSVLEGRV</sequence>
<dbReference type="Gene3D" id="3.40.50.10840">
    <property type="entry name" value="Putative sugar-binding, N-terminal domain"/>
    <property type="match status" value="1"/>
</dbReference>
<reference evidence="15 16" key="1">
    <citation type="submission" date="2023-03" db="EMBL/GenBank/DDBJ databases">
        <title>Roseibium porphyridii sp. nov. and Roseibium rhodosorbium sp. nov. isolated from marine algae, Porphyridium cruentum and Rhodosorus marinus, respectively.</title>
        <authorList>
            <person name="Lee M.W."/>
            <person name="Choi B.J."/>
            <person name="Lee J.K."/>
            <person name="Choi D.G."/>
            <person name="Baek J.H."/>
            <person name="Bayburt H."/>
            <person name="Kim J.M."/>
            <person name="Han D.M."/>
            <person name="Kim K.H."/>
            <person name="Jeon C.O."/>
        </authorList>
    </citation>
    <scope>NUCLEOTIDE SEQUENCE [LARGE SCALE GENOMIC DNA]</scope>
    <source>
        <strain evidence="15 16">KMA01</strain>
    </source>
</reference>
<dbReference type="Pfam" id="PF07005">
    <property type="entry name" value="SBD_N"/>
    <property type="match status" value="1"/>
</dbReference>
<evidence type="ECO:0000256" key="6">
    <source>
        <dbReference type="ARBA" id="ARBA00023277"/>
    </source>
</evidence>
<evidence type="ECO:0000256" key="12">
    <source>
        <dbReference type="ARBA" id="ARBA00041377"/>
    </source>
</evidence>
<comment type="function">
    <text evidence="9">Catalyzes the ATP-dependent phosphorylation of 3-oxo-tetronate to 3-oxo-tetronate 4-phosphate.</text>
</comment>
<proteinExistence type="inferred from homology"/>
<dbReference type="EC" id="2.7.1.217" evidence="10"/>
<evidence type="ECO:0000256" key="9">
    <source>
        <dbReference type="ARBA" id="ARBA00037335"/>
    </source>
</evidence>
<dbReference type="InterPro" id="IPR042213">
    <property type="entry name" value="NBD_C_sf"/>
</dbReference>
<evidence type="ECO:0000256" key="10">
    <source>
        <dbReference type="ARBA" id="ARBA00039095"/>
    </source>
</evidence>
<dbReference type="InterPro" id="IPR050007">
    <property type="entry name" value="OtnK"/>
</dbReference>
<dbReference type="Proteomes" id="UP001209803">
    <property type="component" value="Chromosome"/>
</dbReference>
<dbReference type="RefSeq" id="WP_265680980.1">
    <property type="nucleotide sequence ID" value="NZ_CP120863.1"/>
</dbReference>
<organism evidence="15 16">
    <name type="scientific">Roseibium porphyridii</name>
    <dbReference type="NCBI Taxonomy" id="2866279"/>
    <lineage>
        <taxon>Bacteria</taxon>
        <taxon>Pseudomonadati</taxon>
        <taxon>Pseudomonadota</taxon>
        <taxon>Alphaproteobacteria</taxon>
        <taxon>Hyphomicrobiales</taxon>
        <taxon>Stappiaceae</taxon>
        <taxon>Roseibium</taxon>
    </lineage>
</organism>
<feature type="domain" description="Four-carbon acid sugar kinase N-terminal" evidence="13">
    <location>
        <begin position="3"/>
        <end position="224"/>
    </location>
</feature>
<evidence type="ECO:0000256" key="2">
    <source>
        <dbReference type="ARBA" id="ARBA00022679"/>
    </source>
</evidence>
<dbReference type="InterPro" id="IPR010737">
    <property type="entry name" value="4-carb_acid_sugar_kinase_N"/>
</dbReference>
<name>A0ABY8EZS8_9HYPH</name>
<keyword evidence="3" id="KW-0547">Nucleotide-binding</keyword>
<dbReference type="GO" id="GO:0016301">
    <property type="term" value="F:kinase activity"/>
    <property type="evidence" value="ECO:0007669"/>
    <property type="project" value="UniProtKB-KW"/>
</dbReference>
<dbReference type="NCBIfam" id="NF043035">
    <property type="entry name" value="OxoTetrKin"/>
    <property type="match status" value="1"/>
</dbReference>
<keyword evidence="6" id="KW-0119">Carbohydrate metabolism</keyword>
<comment type="catalytic activity">
    <reaction evidence="7">
        <text>3-dehydro-L-erythronate + ATP = 3-dehydro-4-O-phospho-L-erythronate + ADP + H(+)</text>
        <dbReference type="Rhea" id="RHEA:52552"/>
        <dbReference type="ChEBI" id="CHEBI:15378"/>
        <dbReference type="ChEBI" id="CHEBI:30616"/>
        <dbReference type="ChEBI" id="CHEBI:136592"/>
        <dbReference type="ChEBI" id="CHEBI:136670"/>
        <dbReference type="ChEBI" id="CHEBI:456216"/>
        <dbReference type="EC" id="2.7.1.217"/>
    </reaction>
</comment>
<keyword evidence="4 15" id="KW-0418">Kinase</keyword>
<gene>
    <name evidence="15" type="ORF">K1718_20760</name>
</gene>
<evidence type="ECO:0000259" key="13">
    <source>
        <dbReference type="Pfam" id="PF07005"/>
    </source>
</evidence>
<evidence type="ECO:0000256" key="1">
    <source>
        <dbReference type="ARBA" id="ARBA00005715"/>
    </source>
</evidence>
<evidence type="ECO:0000256" key="8">
    <source>
        <dbReference type="ARBA" id="ARBA00036346"/>
    </source>
</evidence>
<dbReference type="EMBL" id="CP120863">
    <property type="protein sequence ID" value="WFE88576.1"/>
    <property type="molecule type" value="Genomic_DNA"/>
</dbReference>
<accession>A0ABY8EZS8</accession>
<evidence type="ECO:0000256" key="5">
    <source>
        <dbReference type="ARBA" id="ARBA00022840"/>
    </source>
</evidence>
<dbReference type="InterPro" id="IPR031475">
    <property type="entry name" value="NBD_C"/>
</dbReference>
<protein>
    <recommendedName>
        <fullName evidence="11">3-oxo-tetronate kinase</fullName>
        <ecNumber evidence="10">2.7.1.217</ecNumber>
    </recommendedName>
    <alternativeName>
        <fullName evidence="12">3-dehydrotetronate 4-kinase</fullName>
    </alternativeName>
</protein>
<evidence type="ECO:0000256" key="3">
    <source>
        <dbReference type="ARBA" id="ARBA00022741"/>
    </source>
</evidence>
<evidence type="ECO:0000256" key="4">
    <source>
        <dbReference type="ARBA" id="ARBA00022777"/>
    </source>
</evidence>